<proteinExistence type="predicted"/>
<evidence type="ECO:0000313" key="2">
    <source>
        <dbReference type="Proteomes" id="UP001246858"/>
    </source>
</evidence>
<keyword evidence="1" id="KW-0808">Transferase</keyword>
<dbReference type="EMBL" id="JAVDTF010000001">
    <property type="protein sequence ID" value="MDR6781870.1"/>
    <property type="molecule type" value="Genomic_DNA"/>
</dbReference>
<accession>A0ACC6KR87</accession>
<dbReference type="Proteomes" id="UP001246858">
    <property type="component" value="Unassembled WGS sequence"/>
</dbReference>
<protein>
    <submittedName>
        <fullName evidence="1">Methylphosphotriester-DNA--protein-cysteine methyltransferase</fullName>
    </submittedName>
</protein>
<gene>
    <name evidence="1" type="ORF">J2X78_000422</name>
</gene>
<sequence>MYHHLHLGETTDDIKRKLNSLIRSGEITLGGYKKAKIYGRLNCSSGKRMKIENRVFFKDIGEAISHGYRPCGHCLPEAYRIWKAGKV</sequence>
<name>A0ACC6KR87_9SPHI</name>
<comment type="caution">
    <text evidence="1">The sequence shown here is derived from an EMBL/GenBank/DDBJ whole genome shotgun (WGS) entry which is preliminary data.</text>
</comment>
<evidence type="ECO:0000313" key="1">
    <source>
        <dbReference type="EMBL" id="MDR6781870.1"/>
    </source>
</evidence>
<keyword evidence="1" id="KW-0489">Methyltransferase</keyword>
<keyword evidence="2" id="KW-1185">Reference proteome</keyword>
<reference evidence="1" key="1">
    <citation type="submission" date="2023-07" db="EMBL/GenBank/DDBJ databases">
        <title>Sorghum-associated microbial communities from plants grown in Nebraska, USA.</title>
        <authorList>
            <person name="Schachtman D."/>
        </authorList>
    </citation>
    <scope>NUCLEOTIDE SEQUENCE</scope>
    <source>
        <strain evidence="1">2697</strain>
    </source>
</reference>
<organism evidence="1 2">
    <name type="scientific">Pedobacter africanus</name>
    <dbReference type="NCBI Taxonomy" id="151894"/>
    <lineage>
        <taxon>Bacteria</taxon>
        <taxon>Pseudomonadati</taxon>
        <taxon>Bacteroidota</taxon>
        <taxon>Sphingobacteriia</taxon>
        <taxon>Sphingobacteriales</taxon>
        <taxon>Sphingobacteriaceae</taxon>
        <taxon>Pedobacter</taxon>
    </lineage>
</organism>